<evidence type="ECO:0000256" key="1">
    <source>
        <dbReference type="SAM" id="SignalP"/>
    </source>
</evidence>
<organism evidence="2 3">
    <name type="scientific">Tolypocladium paradoxum</name>
    <dbReference type="NCBI Taxonomy" id="94208"/>
    <lineage>
        <taxon>Eukaryota</taxon>
        <taxon>Fungi</taxon>
        <taxon>Dikarya</taxon>
        <taxon>Ascomycota</taxon>
        <taxon>Pezizomycotina</taxon>
        <taxon>Sordariomycetes</taxon>
        <taxon>Hypocreomycetidae</taxon>
        <taxon>Hypocreales</taxon>
        <taxon>Ophiocordycipitaceae</taxon>
        <taxon>Tolypocladium</taxon>
    </lineage>
</organism>
<evidence type="ECO:0000313" key="3">
    <source>
        <dbReference type="Proteomes" id="UP000237481"/>
    </source>
</evidence>
<dbReference type="OrthoDB" id="407298at2759"/>
<comment type="caution">
    <text evidence="2">The sequence shown here is derived from an EMBL/GenBank/DDBJ whole genome shotgun (WGS) entry which is preliminary data.</text>
</comment>
<reference evidence="2 3" key="1">
    <citation type="submission" date="2018-01" db="EMBL/GenBank/DDBJ databases">
        <title>Harnessing the power of phylogenomics to disentangle the directionality and signatures of interkingdom host jumping in the parasitic fungal genus Tolypocladium.</title>
        <authorList>
            <person name="Quandt C.A."/>
            <person name="Patterson W."/>
            <person name="Spatafora J.W."/>
        </authorList>
    </citation>
    <scope>NUCLEOTIDE SEQUENCE [LARGE SCALE GENOMIC DNA]</scope>
    <source>
        <strain evidence="2 3">NRBC 100945</strain>
    </source>
</reference>
<keyword evidence="1" id="KW-0732">Signal</keyword>
<sequence length="193" mass="21225">MLRLPLGGVTLLVAIIAAIISQRSAHDPTPPITGCNNAVLFLTDSANGLSNVHVATSFVLLEHHPSVHIHYASLSWRPCASRPLRESRTRPRSLFSGTSLLSWIKCRRDADMGKRLWHGDGSWRLGSTGRCTATCLMFIKDDPAVVSPDAMFRPAMDAARNLDRTRAIVSPNALTDVPIGEQPWGAMFWKYPP</sequence>
<keyword evidence="3" id="KW-1185">Reference proteome</keyword>
<feature type="signal peptide" evidence="1">
    <location>
        <begin position="1"/>
        <end position="25"/>
    </location>
</feature>
<dbReference type="Proteomes" id="UP000237481">
    <property type="component" value="Unassembled WGS sequence"/>
</dbReference>
<gene>
    <name evidence="2" type="ORF">TPAR_01199</name>
</gene>
<evidence type="ECO:0000313" key="2">
    <source>
        <dbReference type="EMBL" id="POR38599.1"/>
    </source>
</evidence>
<keyword evidence="2" id="KW-0808">Transferase</keyword>
<name>A0A2S4L848_9HYPO</name>
<dbReference type="AlphaFoldDB" id="A0A2S4L848"/>
<dbReference type="GO" id="GO:0016740">
    <property type="term" value="F:transferase activity"/>
    <property type="evidence" value="ECO:0007669"/>
    <property type="project" value="UniProtKB-KW"/>
</dbReference>
<protein>
    <submittedName>
        <fullName evidence="2">UDP-Glycosyltransferase/glycogen phosphorylase</fullName>
    </submittedName>
</protein>
<proteinExistence type="predicted"/>
<dbReference type="EMBL" id="PKSG01000126">
    <property type="protein sequence ID" value="POR38599.1"/>
    <property type="molecule type" value="Genomic_DNA"/>
</dbReference>
<accession>A0A2S4L848</accession>
<dbReference type="STRING" id="94208.A0A2S4L848"/>
<feature type="chain" id="PRO_5015753854" evidence="1">
    <location>
        <begin position="26"/>
        <end position="193"/>
    </location>
</feature>